<dbReference type="InterPro" id="IPR011051">
    <property type="entry name" value="RmlC_Cupin_sf"/>
</dbReference>
<keyword evidence="2" id="KW-0732">Signal</keyword>
<organism evidence="4 5">
    <name type="scientific">Volvox africanus</name>
    <dbReference type="NCBI Taxonomy" id="51714"/>
    <lineage>
        <taxon>Eukaryota</taxon>
        <taxon>Viridiplantae</taxon>
        <taxon>Chlorophyta</taxon>
        <taxon>core chlorophytes</taxon>
        <taxon>Chlorophyceae</taxon>
        <taxon>CS clade</taxon>
        <taxon>Chlamydomonadales</taxon>
        <taxon>Volvocaceae</taxon>
        <taxon>Volvox</taxon>
    </lineage>
</organism>
<feature type="region of interest" description="Disordered" evidence="1">
    <location>
        <begin position="183"/>
        <end position="319"/>
    </location>
</feature>
<evidence type="ECO:0000256" key="1">
    <source>
        <dbReference type="SAM" id="MobiDB-lite"/>
    </source>
</evidence>
<name>A0ABQ5SCU2_9CHLO</name>
<dbReference type="Proteomes" id="UP001165090">
    <property type="component" value="Unassembled WGS sequence"/>
</dbReference>
<gene>
    <name evidence="4" type="ORF">VaNZ11_011484</name>
</gene>
<evidence type="ECO:0000259" key="3">
    <source>
        <dbReference type="Pfam" id="PF07883"/>
    </source>
</evidence>
<feature type="chain" id="PRO_5047246399" description="Cupin type-2 domain-containing protein" evidence="2">
    <location>
        <begin position="24"/>
        <end position="319"/>
    </location>
</feature>
<sequence>MHYHALGSVLTTLLIMFISVTTGEQRAKCRTLYPPYSIIADEAQYVSDPYSEGTWDGRMLASKHSNGEGSLEIVRVKINPGHGWPPHRHFEADEWIYVLSGAGTYDYWAFEESVPSELSIGPGHTLYNPQGQLHKVWNNGSEVLILLSISKSLAPFEVLEDWPDTPGGGVGYVPHVAPWELSCAPGHEVGNEEEEEAPTSADSSAELGVGAGDEADDGRLAWSEAGEGDDMESMEDNGDGDYEPGYEACESVSCGCGEGDPDMTEDDIATCMSDSDDIYDTDVYGDDGDDDDGESEPEFPLEPELYDGSSLSGEGRDEL</sequence>
<evidence type="ECO:0000313" key="5">
    <source>
        <dbReference type="Proteomes" id="UP001165090"/>
    </source>
</evidence>
<keyword evidence="5" id="KW-1185">Reference proteome</keyword>
<dbReference type="InterPro" id="IPR013096">
    <property type="entry name" value="Cupin_2"/>
</dbReference>
<feature type="signal peptide" evidence="2">
    <location>
        <begin position="1"/>
        <end position="23"/>
    </location>
</feature>
<feature type="compositionally biased region" description="Acidic residues" evidence="1">
    <location>
        <begin position="259"/>
        <end position="305"/>
    </location>
</feature>
<dbReference type="SUPFAM" id="SSF51182">
    <property type="entry name" value="RmlC-like cupins"/>
    <property type="match status" value="1"/>
</dbReference>
<accession>A0ABQ5SCU2</accession>
<evidence type="ECO:0000256" key="2">
    <source>
        <dbReference type="SAM" id="SignalP"/>
    </source>
</evidence>
<protein>
    <recommendedName>
        <fullName evidence="3">Cupin type-2 domain-containing protein</fullName>
    </recommendedName>
</protein>
<dbReference type="InterPro" id="IPR014710">
    <property type="entry name" value="RmlC-like_jellyroll"/>
</dbReference>
<dbReference type="Gene3D" id="2.60.120.10">
    <property type="entry name" value="Jelly Rolls"/>
    <property type="match status" value="1"/>
</dbReference>
<dbReference type="PANTHER" id="PTHR40434:SF1">
    <property type="entry name" value="CUPIN TYPE-1 DOMAIN-CONTAINING PROTEIN"/>
    <property type="match status" value="1"/>
</dbReference>
<dbReference type="Pfam" id="PF07883">
    <property type="entry name" value="Cupin_2"/>
    <property type="match status" value="1"/>
</dbReference>
<feature type="domain" description="Cupin type-2" evidence="3">
    <location>
        <begin position="75"/>
        <end position="149"/>
    </location>
</feature>
<dbReference type="EMBL" id="BSDZ01000078">
    <property type="protein sequence ID" value="GLI67298.1"/>
    <property type="molecule type" value="Genomic_DNA"/>
</dbReference>
<dbReference type="CDD" id="cd02208">
    <property type="entry name" value="cupin_RmlC-like"/>
    <property type="match status" value="1"/>
</dbReference>
<dbReference type="PANTHER" id="PTHR40434">
    <property type="entry name" value="CUPIN_2 DOMAIN-CONTAINING PROTEIN"/>
    <property type="match status" value="1"/>
</dbReference>
<reference evidence="4 5" key="1">
    <citation type="journal article" date="2023" name="IScience">
        <title>Expanded male sex-determining region conserved during the evolution of homothallism in the green alga Volvox.</title>
        <authorList>
            <person name="Yamamoto K."/>
            <person name="Matsuzaki R."/>
            <person name="Mahakham W."/>
            <person name="Heman W."/>
            <person name="Sekimoto H."/>
            <person name="Kawachi M."/>
            <person name="Minakuchi Y."/>
            <person name="Toyoda A."/>
            <person name="Nozaki H."/>
        </authorList>
    </citation>
    <scope>NUCLEOTIDE SEQUENCE [LARGE SCALE GENOMIC DNA]</scope>
    <source>
        <strain evidence="4 5">NIES-4468</strain>
    </source>
</reference>
<comment type="caution">
    <text evidence="4">The sequence shown here is derived from an EMBL/GenBank/DDBJ whole genome shotgun (WGS) entry which is preliminary data.</text>
</comment>
<evidence type="ECO:0000313" key="4">
    <source>
        <dbReference type="EMBL" id="GLI67298.1"/>
    </source>
</evidence>
<feature type="compositionally biased region" description="Acidic residues" evidence="1">
    <location>
        <begin position="226"/>
        <end position="244"/>
    </location>
</feature>
<proteinExistence type="predicted"/>